<organism evidence="1 2">
    <name type="scientific">Trifolium pratense</name>
    <name type="common">Red clover</name>
    <dbReference type="NCBI Taxonomy" id="57577"/>
    <lineage>
        <taxon>Eukaryota</taxon>
        <taxon>Viridiplantae</taxon>
        <taxon>Streptophyta</taxon>
        <taxon>Embryophyta</taxon>
        <taxon>Tracheophyta</taxon>
        <taxon>Spermatophyta</taxon>
        <taxon>Magnoliopsida</taxon>
        <taxon>eudicotyledons</taxon>
        <taxon>Gunneridae</taxon>
        <taxon>Pentapetalae</taxon>
        <taxon>rosids</taxon>
        <taxon>fabids</taxon>
        <taxon>Fabales</taxon>
        <taxon>Fabaceae</taxon>
        <taxon>Papilionoideae</taxon>
        <taxon>50 kb inversion clade</taxon>
        <taxon>NPAAA clade</taxon>
        <taxon>Hologalegina</taxon>
        <taxon>IRL clade</taxon>
        <taxon>Trifolieae</taxon>
        <taxon>Trifolium</taxon>
    </lineage>
</organism>
<dbReference type="AlphaFoldDB" id="A0A2K3KVL2"/>
<reference evidence="1 2" key="1">
    <citation type="journal article" date="2014" name="Am. J. Bot.">
        <title>Genome assembly and annotation for red clover (Trifolium pratense; Fabaceae).</title>
        <authorList>
            <person name="Istvanek J."/>
            <person name="Jaros M."/>
            <person name="Krenek A."/>
            <person name="Repkova J."/>
        </authorList>
    </citation>
    <scope>NUCLEOTIDE SEQUENCE [LARGE SCALE GENOMIC DNA]</scope>
    <source>
        <strain evidence="2">cv. Tatra</strain>
        <tissue evidence="1">Young leaves</tissue>
    </source>
</reference>
<evidence type="ECO:0000313" key="2">
    <source>
        <dbReference type="Proteomes" id="UP000236291"/>
    </source>
</evidence>
<comment type="caution">
    <text evidence="1">The sequence shown here is derived from an EMBL/GenBank/DDBJ whole genome shotgun (WGS) entry which is preliminary data.</text>
</comment>
<evidence type="ECO:0000313" key="1">
    <source>
        <dbReference type="EMBL" id="PNX70321.1"/>
    </source>
</evidence>
<proteinExistence type="predicted"/>
<sequence length="145" mass="16269">MLSINTITPSIEGNYIKIGAINCFIDSVTSQSTVHAFSSPIKIECQHDGNVQFSQDHDHNSKKGETLSDLLLCSSENIAFFSHYRDFGIIVFDPGGALLVLLSYAICRISFCLRWIPWDRGKKPFDIGRNLLSMITEKQNQEKVA</sequence>
<reference evidence="1 2" key="2">
    <citation type="journal article" date="2017" name="Front. Plant Sci.">
        <title>Gene Classification and Mining of Molecular Markers Useful in Red Clover (Trifolium pratense) Breeding.</title>
        <authorList>
            <person name="Istvanek J."/>
            <person name="Dluhosova J."/>
            <person name="Dluhos P."/>
            <person name="Patkova L."/>
            <person name="Nedelnik J."/>
            <person name="Repkova J."/>
        </authorList>
    </citation>
    <scope>NUCLEOTIDE SEQUENCE [LARGE SCALE GENOMIC DNA]</scope>
    <source>
        <strain evidence="2">cv. Tatra</strain>
        <tissue evidence="1">Young leaves</tissue>
    </source>
</reference>
<name>A0A2K3KVL2_TRIPR</name>
<protein>
    <submittedName>
        <fullName evidence="1">Pentatricopeptide repeat-containing protein</fullName>
    </submittedName>
</protein>
<gene>
    <name evidence="1" type="ORF">L195_g057276</name>
</gene>
<accession>A0A2K3KVL2</accession>
<dbReference type="EMBL" id="ASHM01112544">
    <property type="protein sequence ID" value="PNX70321.1"/>
    <property type="molecule type" value="Genomic_DNA"/>
</dbReference>
<dbReference type="Proteomes" id="UP000236291">
    <property type="component" value="Unassembled WGS sequence"/>
</dbReference>